<dbReference type="InterPro" id="IPR011063">
    <property type="entry name" value="TilS/TtcA_N"/>
</dbReference>
<comment type="domain">
    <text evidence="6">The N-terminal region contains the highly conserved SGGXDS motif, predicted to be a P-loop motif involved in ATP binding.</text>
</comment>
<dbReference type="InterPro" id="IPR012795">
    <property type="entry name" value="tRNA_Ile_lys_synt_N"/>
</dbReference>
<keyword evidence="1 6" id="KW-0436">Ligase</keyword>
<keyword evidence="2 6" id="KW-0819">tRNA processing</keyword>
<feature type="binding site" evidence="6">
    <location>
        <begin position="47"/>
        <end position="52"/>
    </location>
    <ligand>
        <name>ATP</name>
        <dbReference type="ChEBI" id="CHEBI:30616"/>
    </ligand>
</feature>
<sequence>MPWPDDLKERITDDALYLPEGPFSGSVLSSLFDEIPSKQDGMLLAVSGGPDSLALVMLCYAWRSRLGHQIPIYLATVDHGLREEAHAEAEYVGELAQCLALPHAILNWQGDKSSSNLQGKAREARYSLLADHAQSLGVKTIVTAHHMDDQAETFLMRLLRGSSVRGLSAMRPARVLNGLILARPLLKHSKQELQNILQRFDLNWCEDPSNESIRYLRVNVRKTLMPVLKRFGADASHFSRTSERLLRAEEALNSVTFEKFSALMTPVVGRALVCNMIDYCLLAEEFRLRLLQEALFQVAGPGYPCGEQSLISLDQDLVLWDDAERRVRKKTLGACCFAISGQRLWVYREPGRKPILAKLSVGEDFDWQGLWNVHYPDDRNIGALTLSPLGERGRQKLLQTGLLKQESLVAMEALPAGVIDALPSAWQENRLKFVMDLPEIAKATGCPLEFSEKNTRFTKNG</sequence>
<evidence type="ECO:0000256" key="4">
    <source>
        <dbReference type="ARBA" id="ARBA00022840"/>
    </source>
</evidence>
<dbReference type="Pfam" id="PF01171">
    <property type="entry name" value="ATP_bind_3"/>
    <property type="match status" value="1"/>
</dbReference>
<comment type="catalytic activity">
    <reaction evidence="5 6">
        <text>cytidine(34) in tRNA(Ile2) + L-lysine + ATP = lysidine(34) in tRNA(Ile2) + AMP + diphosphate + H(+)</text>
        <dbReference type="Rhea" id="RHEA:43744"/>
        <dbReference type="Rhea" id="RHEA-COMP:10625"/>
        <dbReference type="Rhea" id="RHEA-COMP:10670"/>
        <dbReference type="ChEBI" id="CHEBI:15378"/>
        <dbReference type="ChEBI" id="CHEBI:30616"/>
        <dbReference type="ChEBI" id="CHEBI:32551"/>
        <dbReference type="ChEBI" id="CHEBI:33019"/>
        <dbReference type="ChEBI" id="CHEBI:82748"/>
        <dbReference type="ChEBI" id="CHEBI:83665"/>
        <dbReference type="ChEBI" id="CHEBI:456215"/>
        <dbReference type="EC" id="6.3.4.19"/>
    </reaction>
</comment>
<dbReference type="Proteomes" id="UP000219439">
    <property type="component" value="Unassembled WGS sequence"/>
</dbReference>
<dbReference type="GO" id="GO:0032267">
    <property type="term" value="F:tRNA(Ile)-lysidine synthase activity"/>
    <property type="evidence" value="ECO:0007669"/>
    <property type="project" value="UniProtKB-EC"/>
</dbReference>
<dbReference type="NCBIfam" id="TIGR02432">
    <property type="entry name" value="lysidine_TilS_N"/>
    <property type="match status" value="1"/>
</dbReference>
<evidence type="ECO:0000313" key="9">
    <source>
        <dbReference type="Proteomes" id="UP000219439"/>
    </source>
</evidence>
<dbReference type="PANTHER" id="PTHR43033">
    <property type="entry name" value="TRNA(ILE)-LYSIDINE SYNTHASE-RELATED"/>
    <property type="match status" value="1"/>
</dbReference>
<evidence type="ECO:0000259" key="7">
    <source>
        <dbReference type="Pfam" id="PF01171"/>
    </source>
</evidence>
<evidence type="ECO:0000256" key="3">
    <source>
        <dbReference type="ARBA" id="ARBA00022741"/>
    </source>
</evidence>
<keyword evidence="9" id="KW-1185">Reference proteome</keyword>
<evidence type="ECO:0000256" key="6">
    <source>
        <dbReference type="HAMAP-Rule" id="MF_01161"/>
    </source>
</evidence>
<dbReference type="GO" id="GO:0005524">
    <property type="term" value="F:ATP binding"/>
    <property type="evidence" value="ECO:0007669"/>
    <property type="project" value="UniProtKB-UniRule"/>
</dbReference>
<comment type="function">
    <text evidence="6">Ligates lysine onto the cytidine present at position 34 of the AUA codon-specific tRNA(Ile) that contains the anticodon CAU, in an ATP-dependent manner. Cytidine is converted to lysidine, thus changing the amino acid specificity of the tRNA from methionine to isoleucine.</text>
</comment>
<evidence type="ECO:0000256" key="1">
    <source>
        <dbReference type="ARBA" id="ARBA00022598"/>
    </source>
</evidence>
<dbReference type="EC" id="6.3.4.19" evidence="6"/>
<dbReference type="PANTHER" id="PTHR43033:SF1">
    <property type="entry name" value="TRNA(ILE)-LYSIDINE SYNTHASE-RELATED"/>
    <property type="match status" value="1"/>
</dbReference>
<keyword evidence="3 6" id="KW-0547">Nucleotide-binding</keyword>
<name>A0A285PLV0_9HYPH</name>
<dbReference type="Gene3D" id="3.40.50.620">
    <property type="entry name" value="HUPs"/>
    <property type="match status" value="1"/>
</dbReference>
<dbReference type="SUPFAM" id="SSF52402">
    <property type="entry name" value="Adenine nucleotide alpha hydrolases-like"/>
    <property type="match status" value="1"/>
</dbReference>
<evidence type="ECO:0000256" key="2">
    <source>
        <dbReference type="ARBA" id="ARBA00022694"/>
    </source>
</evidence>
<dbReference type="GO" id="GO:0006400">
    <property type="term" value="P:tRNA modification"/>
    <property type="evidence" value="ECO:0007669"/>
    <property type="project" value="UniProtKB-UniRule"/>
</dbReference>
<keyword evidence="6" id="KW-0963">Cytoplasm</keyword>
<dbReference type="HAMAP" id="MF_01161">
    <property type="entry name" value="tRNA_Ile_lys_synt"/>
    <property type="match status" value="1"/>
</dbReference>
<proteinExistence type="inferred from homology"/>
<dbReference type="CDD" id="cd01992">
    <property type="entry name" value="TilS_N"/>
    <property type="match status" value="1"/>
</dbReference>
<keyword evidence="4 6" id="KW-0067">ATP-binding</keyword>
<evidence type="ECO:0000256" key="5">
    <source>
        <dbReference type="ARBA" id="ARBA00048539"/>
    </source>
</evidence>
<gene>
    <name evidence="6" type="primary">tilS</name>
    <name evidence="8" type="ORF">SAMN06265368_4212</name>
</gene>
<protein>
    <recommendedName>
        <fullName evidence="6">tRNA(Ile)-lysidine synthase</fullName>
        <ecNumber evidence="6">6.3.4.19</ecNumber>
    </recommendedName>
    <alternativeName>
        <fullName evidence="6">tRNA(Ile)-2-lysyl-cytidine synthase</fullName>
    </alternativeName>
    <alternativeName>
        <fullName evidence="6">tRNA(Ile)-lysidine synthetase</fullName>
    </alternativeName>
</protein>
<feature type="domain" description="tRNA(Ile)-lysidine/2-thiocytidine synthase N-terminal" evidence="7">
    <location>
        <begin position="42"/>
        <end position="222"/>
    </location>
</feature>
<dbReference type="AlphaFoldDB" id="A0A285PLV0"/>
<reference evidence="8 9" key="1">
    <citation type="submission" date="2017-09" db="EMBL/GenBank/DDBJ databases">
        <authorList>
            <person name="Ehlers B."/>
            <person name="Leendertz F.H."/>
        </authorList>
    </citation>
    <scope>NUCLEOTIDE SEQUENCE [LARGE SCALE GENOMIC DNA]</scope>
    <source>
        <strain evidence="8 9">DSM 18289</strain>
    </source>
</reference>
<dbReference type="InterPro" id="IPR014729">
    <property type="entry name" value="Rossmann-like_a/b/a_fold"/>
</dbReference>
<accession>A0A285PLV0</accession>
<dbReference type="EMBL" id="OBEL01000006">
    <property type="protein sequence ID" value="SNZ21096.1"/>
    <property type="molecule type" value="Genomic_DNA"/>
</dbReference>
<dbReference type="InterPro" id="IPR012094">
    <property type="entry name" value="tRNA_Ile_lys_synt"/>
</dbReference>
<dbReference type="GO" id="GO:0005737">
    <property type="term" value="C:cytoplasm"/>
    <property type="evidence" value="ECO:0007669"/>
    <property type="project" value="UniProtKB-SubCell"/>
</dbReference>
<organism evidence="8 9">
    <name type="scientific">Cohaesibacter gelatinilyticus</name>
    <dbReference type="NCBI Taxonomy" id="372072"/>
    <lineage>
        <taxon>Bacteria</taxon>
        <taxon>Pseudomonadati</taxon>
        <taxon>Pseudomonadota</taxon>
        <taxon>Alphaproteobacteria</taxon>
        <taxon>Hyphomicrobiales</taxon>
        <taxon>Cohaesibacteraceae</taxon>
    </lineage>
</organism>
<evidence type="ECO:0000313" key="8">
    <source>
        <dbReference type="EMBL" id="SNZ21096.1"/>
    </source>
</evidence>
<comment type="subcellular location">
    <subcellularLocation>
        <location evidence="6">Cytoplasm</location>
    </subcellularLocation>
</comment>
<comment type="similarity">
    <text evidence="6">Belongs to the tRNA(Ile)-lysidine synthase family.</text>
</comment>